<sequence>MMRRVEAVRAFSTSANVLKKSRRSQNLSKRKNNESLRQAISLYHLTPSFYPLVKGQEDGELSDAVTASILGQFFGEHDGRPFVQFSNTSELLKRHRQEVQTGRKDALGELDMYDTLRIQHTIASDLPGRSQPDSEADEQPVRVRQQFVHQPSSYSTRRARDAAGHGDLYSNEELSERSAKVRDALFGTVAGELPGLEIVRDREREWNKEDK</sequence>
<feature type="region of interest" description="Disordered" evidence="1">
    <location>
        <begin position="124"/>
        <end position="176"/>
    </location>
</feature>
<proteinExistence type="predicted"/>
<gene>
    <name evidence="2" type="ORF">MPSI1_000164</name>
</gene>
<keyword evidence="3" id="KW-1185">Reference proteome</keyword>
<reference evidence="2" key="1">
    <citation type="submission" date="2023-02" db="EMBL/GenBank/DDBJ databases">
        <title>Mating type loci evolution in Malassezia.</title>
        <authorList>
            <person name="Coelho M.A."/>
        </authorList>
    </citation>
    <scope>NUCLEOTIDE SEQUENCE</scope>
    <source>
        <strain evidence="2">CBS 14136</strain>
    </source>
</reference>
<organism evidence="2 3">
    <name type="scientific">Malassezia psittaci</name>
    <dbReference type="NCBI Taxonomy" id="1821823"/>
    <lineage>
        <taxon>Eukaryota</taxon>
        <taxon>Fungi</taxon>
        <taxon>Dikarya</taxon>
        <taxon>Basidiomycota</taxon>
        <taxon>Ustilaginomycotina</taxon>
        <taxon>Malasseziomycetes</taxon>
        <taxon>Malasseziales</taxon>
        <taxon>Malasseziaceae</taxon>
        <taxon>Malassezia</taxon>
    </lineage>
</organism>
<dbReference type="AlphaFoldDB" id="A0AAF0JCE9"/>
<evidence type="ECO:0000256" key="1">
    <source>
        <dbReference type="SAM" id="MobiDB-lite"/>
    </source>
</evidence>
<evidence type="ECO:0000313" key="2">
    <source>
        <dbReference type="EMBL" id="WFD41533.1"/>
    </source>
</evidence>
<dbReference type="EMBL" id="CP118375">
    <property type="protein sequence ID" value="WFD41533.1"/>
    <property type="molecule type" value="Genomic_DNA"/>
</dbReference>
<dbReference type="Proteomes" id="UP001214628">
    <property type="component" value="Chromosome 1"/>
</dbReference>
<protein>
    <submittedName>
        <fullName evidence="2">Uncharacterized protein</fullName>
    </submittedName>
</protein>
<accession>A0AAF0JCE9</accession>
<feature type="compositionally biased region" description="Polar residues" evidence="1">
    <location>
        <begin position="147"/>
        <end position="156"/>
    </location>
</feature>
<name>A0AAF0JCE9_9BASI</name>
<evidence type="ECO:0000313" key="3">
    <source>
        <dbReference type="Proteomes" id="UP001214628"/>
    </source>
</evidence>